<dbReference type="InterPro" id="IPR016181">
    <property type="entry name" value="Acyl_CoA_acyltransferase"/>
</dbReference>
<keyword evidence="3" id="KW-1185">Reference proteome</keyword>
<dbReference type="EMBL" id="JACBYF010000001">
    <property type="protein sequence ID" value="NYS46735.1"/>
    <property type="molecule type" value="Genomic_DNA"/>
</dbReference>
<comment type="caution">
    <text evidence="2">The sequence shown here is derived from an EMBL/GenBank/DDBJ whole genome shotgun (WGS) entry which is preliminary data.</text>
</comment>
<sequence>MILRNANVNDAISISRVHYTCWHDTYPGLLDNNFLDKIHIDFWVNSTKDLISNDKGNVYVLEEDNQIVGDIVFGKDRGVDNAGEIWALYVLPEYQKQGFGEMLINKSINTLSEKYSVIYVKVLLGNEKALNFYKKIGFVDNDKIVEEQWGDFKFKNKILVYKIKK</sequence>
<proteinExistence type="predicted"/>
<accession>A0ABX2T0M8</accession>
<dbReference type="InterPro" id="IPR050276">
    <property type="entry name" value="MshD_Acetyltransferase"/>
</dbReference>
<protein>
    <submittedName>
        <fullName evidence="2">GNAT family N-acetyltransferase</fullName>
    </submittedName>
</protein>
<dbReference type="PANTHER" id="PTHR43617:SF38">
    <property type="entry name" value="N-ACETYLTRANSFERASE DOMAIN-CONTAINING PROTEIN"/>
    <property type="match status" value="1"/>
</dbReference>
<dbReference type="Pfam" id="PF00583">
    <property type="entry name" value="Acetyltransf_1"/>
    <property type="match status" value="1"/>
</dbReference>
<evidence type="ECO:0000259" key="1">
    <source>
        <dbReference type="PROSITE" id="PS51186"/>
    </source>
</evidence>
<dbReference type="SUPFAM" id="SSF55729">
    <property type="entry name" value="Acyl-CoA N-acyltransferases (Nat)"/>
    <property type="match status" value="1"/>
</dbReference>
<dbReference type="PANTHER" id="PTHR43617">
    <property type="entry name" value="L-AMINO ACID N-ACETYLTRANSFERASE"/>
    <property type="match status" value="1"/>
</dbReference>
<name>A0ABX2T0M8_9BACL</name>
<dbReference type="Proteomes" id="UP000531840">
    <property type="component" value="Unassembled WGS sequence"/>
</dbReference>
<reference evidence="2 3" key="1">
    <citation type="submission" date="2020-07" db="EMBL/GenBank/DDBJ databases">
        <title>MOT database genomes.</title>
        <authorList>
            <person name="Joseph S."/>
            <person name="Aduse-Opoku J."/>
            <person name="Hashim A."/>
            <person name="Wade W."/>
            <person name="Curtis M."/>
        </authorList>
    </citation>
    <scope>NUCLEOTIDE SEQUENCE [LARGE SCALE GENOMIC DNA]</scope>
    <source>
        <strain evidence="2 3">CIP 106318</strain>
    </source>
</reference>
<dbReference type="RefSeq" id="WP_179939875.1">
    <property type="nucleotide sequence ID" value="NZ_JACBYF010000001.1"/>
</dbReference>
<dbReference type="Gene3D" id="3.40.630.30">
    <property type="match status" value="1"/>
</dbReference>
<organism evidence="2 3">
    <name type="scientific">Gemelliphila palaticanis</name>
    <dbReference type="NCBI Taxonomy" id="81950"/>
    <lineage>
        <taxon>Bacteria</taxon>
        <taxon>Bacillati</taxon>
        <taxon>Bacillota</taxon>
        <taxon>Bacilli</taxon>
        <taxon>Bacillales</taxon>
        <taxon>Gemellaceae</taxon>
        <taxon>Gemelliphila</taxon>
    </lineage>
</organism>
<evidence type="ECO:0000313" key="3">
    <source>
        <dbReference type="Proteomes" id="UP000531840"/>
    </source>
</evidence>
<dbReference type="PROSITE" id="PS51186">
    <property type="entry name" value="GNAT"/>
    <property type="match status" value="1"/>
</dbReference>
<evidence type="ECO:0000313" key="2">
    <source>
        <dbReference type="EMBL" id="NYS46735.1"/>
    </source>
</evidence>
<gene>
    <name evidence="2" type="ORF">HZY85_00805</name>
</gene>
<dbReference type="InterPro" id="IPR000182">
    <property type="entry name" value="GNAT_dom"/>
</dbReference>
<feature type="domain" description="N-acetyltransferase" evidence="1">
    <location>
        <begin position="1"/>
        <end position="165"/>
    </location>
</feature>
<dbReference type="CDD" id="cd04301">
    <property type="entry name" value="NAT_SF"/>
    <property type="match status" value="1"/>
</dbReference>